<dbReference type="RefSeq" id="WP_348737510.1">
    <property type="nucleotide sequence ID" value="NZ_CAXJRC010000009.1"/>
</dbReference>
<sequence>MKYFFISTFLFLGISVSVFSQITLNPSYNPGGPGGARASIIIQGTQTGDDLRTFVQANPTTGTVTNRDITFNAELVINNNATFTDNNAVYHFPNVFRYTPRSNCTVNLTDITIHYSGSQKLHSFNQAYTANFTRVFYLQGVLSGRSDFFNNGSYSFNMDNVTFVSYGGSDFLHFQTNTTLNNITITNAAGGLNFEPGARLAGETEIINNLKLEGVTRIVGGAGSQGDFKTFDMEWDATNWNFSPRNVDFFFVNPIKPVGWTGYSGGSTLPVQEFYTHDLTLRSPNLTPLNGLTVALYNINGNSFDYTLTTDAQGTIPTQEILRIDNTVALNFNRGMSVIVVPNYLKNYIALDRDFTAPITDNLVVTDDEYVSETNTTTVGAYTGVNINHTSKTVTISENRTLCELYDFIKLNKLSNLTEPTIYEVFAKPSTDVLSIDDYQLVLSGTAVLSPCDKFVKIESTVTSSIADLNNLNVGLQDAAQLYKFISITNLTNANLTITDNAVTPSNTFLSLTNYTGESNSVTQFSSANVRIDVTRDGYTDWSTEQNFSGSEDIYKFVVYQAPIEEPATSNNQDDILFLTKKILQKNEGILQQVNGVTPTVTIQNITQNATLQATEERQIEILGLLKRILTKTTVIKKRLE</sequence>
<gene>
    <name evidence="2" type="ORF">T190115A13A_180029</name>
</gene>
<keyword evidence="1" id="KW-0732">Signal</keyword>
<name>A0ABM9PJA8_9FLAO</name>
<feature type="chain" id="PRO_5045790454" evidence="1">
    <location>
        <begin position="21"/>
        <end position="641"/>
    </location>
</feature>
<proteinExistence type="predicted"/>
<evidence type="ECO:0000256" key="1">
    <source>
        <dbReference type="SAM" id="SignalP"/>
    </source>
</evidence>
<organism evidence="2 3">
    <name type="scientific">Tenacibaculum vairaonense</name>
    <dbReference type="NCBI Taxonomy" id="3137860"/>
    <lineage>
        <taxon>Bacteria</taxon>
        <taxon>Pseudomonadati</taxon>
        <taxon>Bacteroidota</taxon>
        <taxon>Flavobacteriia</taxon>
        <taxon>Flavobacteriales</taxon>
        <taxon>Flavobacteriaceae</taxon>
        <taxon>Tenacibaculum</taxon>
    </lineage>
</organism>
<feature type="signal peptide" evidence="1">
    <location>
        <begin position="1"/>
        <end position="20"/>
    </location>
</feature>
<reference evidence="2 3" key="1">
    <citation type="submission" date="2024-05" db="EMBL/GenBank/DDBJ databases">
        <authorList>
            <person name="Duchaud E."/>
        </authorList>
    </citation>
    <scope>NUCLEOTIDE SEQUENCE [LARGE SCALE GENOMIC DNA]</scope>
    <source>
        <strain evidence="2">Ena-SAMPLE-TAB-13-05-2024-13:56:06:370-140305</strain>
    </source>
</reference>
<evidence type="ECO:0000313" key="3">
    <source>
        <dbReference type="Proteomes" id="UP001497602"/>
    </source>
</evidence>
<dbReference type="EMBL" id="CAXJRC010000009">
    <property type="protein sequence ID" value="CAL2105700.1"/>
    <property type="molecule type" value="Genomic_DNA"/>
</dbReference>
<accession>A0ABM9PJA8</accession>
<keyword evidence="3" id="KW-1185">Reference proteome</keyword>
<evidence type="ECO:0000313" key="2">
    <source>
        <dbReference type="EMBL" id="CAL2105700.1"/>
    </source>
</evidence>
<comment type="caution">
    <text evidence="2">The sequence shown here is derived from an EMBL/GenBank/DDBJ whole genome shotgun (WGS) entry which is preliminary data.</text>
</comment>
<protein>
    <submittedName>
        <fullName evidence="2">Uncharacterized protein</fullName>
    </submittedName>
</protein>
<dbReference type="Proteomes" id="UP001497602">
    <property type="component" value="Unassembled WGS sequence"/>
</dbReference>